<gene>
    <name evidence="6" type="primary">mutS_2</name>
    <name evidence="6" type="ORF">CLHOM_11700</name>
</gene>
<dbReference type="EMBL" id="LHUR01000015">
    <property type="protein sequence ID" value="KOA20351.1"/>
    <property type="molecule type" value="Genomic_DNA"/>
</dbReference>
<feature type="transmembrane region" description="Helical" evidence="4">
    <location>
        <begin position="189"/>
        <end position="206"/>
    </location>
</feature>
<dbReference type="SMART" id="SM00534">
    <property type="entry name" value="MUTSac"/>
    <property type="match status" value="1"/>
</dbReference>
<dbReference type="RefSeq" id="WP_052220751.1">
    <property type="nucleotide sequence ID" value="NZ_LHUR01000015.1"/>
</dbReference>
<dbReference type="InterPro" id="IPR036187">
    <property type="entry name" value="DNA_mismatch_repair_MutS_sf"/>
</dbReference>
<keyword evidence="2" id="KW-0067">ATP-binding</keyword>
<feature type="domain" description="DNA mismatch repair proteins mutS family" evidence="5">
    <location>
        <begin position="364"/>
        <end position="549"/>
    </location>
</feature>
<evidence type="ECO:0000256" key="1">
    <source>
        <dbReference type="ARBA" id="ARBA00022741"/>
    </source>
</evidence>
<accession>A0A0L6ZBK8</accession>
<dbReference type="GO" id="GO:0005829">
    <property type="term" value="C:cytosol"/>
    <property type="evidence" value="ECO:0007669"/>
    <property type="project" value="TreeGrafter"/>
</dbReference>
<dbReference type="InterPro" id="IPR027417">
    <property type="entry name" value="P-loop_NTPase"/>
</dbReference>
<feature type="transmembrane region" description="Helical" evidence="4">
    <location>
        <begin position="6"/>
        <end position="24"/>
    </location>
</feature>
<dbReference type="PANTHER" id="PTHR11361">
    <property type="entry name" value="DNA MISMATCH REPAIR PROTEIN MUTS FAMILY MEMBER"/>
    <property type="match status" value="1"/>
</dbReference>
<dbReference type="Proteomes" id="UP000037043">
    <property type="component" value="Unassembled WGS sequence"/>
</dbReference>
<keyword evidence="7" id="KW-1185">Reference proteome</keyword>
<evidence type="ECO:0000256" key="4">
    <source>
        <dbReference type="SAM" id="Phobius"/>
    </source>
</evidence>
<dbReference type="STRING" id="36844.SAMN04488501_1155"/>
<sequence length="560" mass="64741">MDSFLIYVVLVILIVSAISIVTEVRNRIKTKKRIREEWAKERERKYTDEDWDDITEYFNNIKKHKKDSFFIDEITWNDLSMDKVFEKINSAETTVGEQYLYSMLREIIYDENDLKARDEMIDYFREHKEEREKIQYILSRLGKVKRVKISDYFLDNEGLDSSGVNWYRILGFLPIISILIILFNKSIGASMLIASALVNFIVYYSVKKKIAYKLESFSYIVLIVKCAHSLYKENFQILTPFEEDLKNALSKVGKIKDAIMMLNTAGSDIGIIIEYINAVFLISITNYKSLSKMLLKSGEEFNKIFQIVGIIDSCISVAAYRERLPYFVKPELLNQKNKNDLSMIGNELSHPLIEKSVPNSITIKDSILLTGSNSSGKSTFLKTLAINAIFAQTIYTCFAKDFRIPFMQIFTSMALKDNLFNNESYYIAETKSLKRIINSVNDNILTICFVDEILRGTNTVERIAASAEVLKYLTQNNCICVAATHDVELTHILNKYFANYHFREQIVGDEIIFDYKIYESRSNTQNAIKLLSILGYEKSIVESANKRAENFLNSGVWKEE</sequence>
<keyword evidence="4" id="KW-0812">Transmembrane</keyword>
<dbReference type="PANTHER" id="PTHR11361:SF152">
    <property type="entry name" value="DNA MISMATCH REPAIR PROTEIN"/>
    <property type="match status" value="1"/>
</dbReference>
<evidence type="ECO:0000313" key="6">
    <source>
        <dbReference type="EMBL" id="KOA20351.1"/>
    </source>
</evidence>
<keyword evidence="4" id="KW-1133">Transmembrane helix</keyword>
<evidence type="ECO:0000256" key="2">
    <source>
        <dbReference type="ARBA" id="ARBA00022840"/>
    </source>
</evidence>
<evidence type="ECO:0000259" key="5">
    <source>
        <dbReference type="SMART" id="SM00534"/>
    </source>
</evidence>
<dbReference type="Pfam" id="PF00488">
    <property type="entry name" value="MutS_V"/>
    <property type="match status" value="1"/>
</dbReference>
<evidence type="ECO:0000313" key="7">
    <source>
        <dbReference type="Proteomes" id="UP000037043"/>
    </source>
</evidence>
<organism evidence="6 7">
    <name type="scientific">Clostridium homopropionicum DSM 5847</name>
    <dbReference type="NCBI Taxonomy" id="1121318"/>
    <lineage>
        <taxon>Bacteria</taxon>
        <taxon>Bacillati</taxon>
        <taxon>Bacillota</taxon>
        <taxon>Clostridia</taxon>
        <taxon>Eubacteriales</taxon>
        <taxon>Clostridiaceae</taxon>
        <taxon>Clostridium</taxon>
    </lineage>
</organism>
<comment type="caution">
    <text evidence="6">The sequence shown here is derived from an EMBL/GenBank/DDBJ whole genome shotgun (WGS) entry which is preliminary data.</text>
</comment>
<name>A0A0L6ZBK8_9CLOT</name>
<dbReference type="GO" id="GO:0140664">
    <property type="term" value="F:ATP-dependent DNA damage sensor activity"/>
    <property type="evidence" value="ECO:0007669"/>
    <property type="project" value="InterPro"/>
</dbReference>
<feature type="transmembrane region" description="Helical" evidence="4">
    <location>
        <begin position="166"/>
        <end position="183"/>
    </location>
</feature>
<dbReference type="GO" id="GO:0030983">
    <property type="term" value="F:mismatched DNA binding"/>
    <property type="evidence" value="ECO:0007669"/>
    <property type="project" value="InterPro"/>
</dbReference>
<dbReference type="AlphaFoldDB" id="A0A0L6ZBK8"/>
<dbReference type="Gene3D" id="3.40.50.300">
    <property type="entry name" value="P-loop containing nucleotide triphosphate hydrolases"/>
    <property type="match status" value="1"/>
</dbReference>
<dbReference type="SUPFAM" id="SSF48334">
    <property type="entry name" value="DNA repair protein MutS, domain III"/>
    <property type="match status" value="1"/>
</dbReference>
<dbReference type="GO" id="GO:0005524">
    <property type="term" value="F:ATP binding"/>
    <property type="evidence" value="ECO:0007669"/>
    <property type="project" value="UniProtKB-KW"/>
</dbReference>
<feature type="transmembrane region" description="Helical" evidence="4">
    <location>
        <begin position="260"/>
        <end position="284"/>
    </location>
</feature>
<dbReference type="GO" id="GO:0006298">
    <property type="term" value="P:mismatch repair"/>
    <property type="evidence" value="ECO:0007669"/>
    <property type="project" value="InterPro"/>
</dbReference>
<keyword evidence="1" id="KW-0547">Nucleotide-binding</keyword>
<keyword evidence="3" id="KW-0238">DNA-binding</keyword>
<evidence type="ECO:0000256" key="3">
    <source>
        <dbReference type="ARBA" id="ARBA00023125"/>
    </source>
</evidence>
<proteinExistence type="predicted"/>
<reference evidence="7" key="1">
    <citation type="submission" date="2015-08" db="EMBL/GenBank/DDBJ databases">
        <title>Genome sequence of the strict anaerobe Clostridium homopropionicum LuHBu1 (DSM 5847T).</title>
        <authorList>
            <person name="Poehlein A."/>
            <person name="Beck M."/>
            <person name="Schiel-Bengelsdorf B."/>
            <person name="Bengelsdorf F.R."/>
            <person name="Daniel R."/>
            <person name="Duerre P."/>
        </authorList>
    </citation>
    <scope>NUCLEOTIDE SEQUENCE [LARGE SCALE GENOMIC DNA]</scope>
    <source>
        <strain evidence="7">DSM 5847</strain>
    </source>
</reference>
<dbReference type="SUPFAM" id="SSF52540">
    <property type="entry name" value="P-loop containing nucleoside triphosphate hydrolases"/>
    <property type="match status" value="1"/>
</dbReference>
<protein>
    <submittedName>
        <fullName evidence="6">DNA mismatch repair protein MutS</fullName>
    </submittedName>
</protein>
<dbReference type="InterPro" id="IPR000432">
    <property type="entry name" value="DNA_mismatch_repair_MutS_C"/>
</dbReference>
<dbReference type="PATRIC" id="fig|1121318.3.peg.1179"/>
<keyword evidence="4" id="KW-0472">Membrane</keyword>
<dbReference type="InterPro" id="IPR045076">
    <property type="entry name" value="MutS"/>
</dbReference>